<dbReference type="Pfam" id="PF17921">
    <property type="entry name" value="Integrase_H2C2"/>
    <property type="match status" value="1"/>
</dbReference>
<feature type="non-terminal residue" evidence="8">
    <location>
        <position position="738"/>
    </location>
</feature>
<protein>
    <recommendedName>
        <fullName evidence="1">RNA-directed DNA polymerase</fullName>
        <ecNumber evidence="1">2.7.7.49</ecNumber>
    </recommendedName>
</protein>
<dbReference type="GO" id="GO:0003964">
    <property type="term" value="F:RNA-directed DNA polymerase activity"/>
    <property type="evidence" value="ECO:0007669"/>
    <property type="project" value="UniProtKB-EC"/>
</dbReference>
<feature type="region of interest" description="Disordered" evidence="6">
    <location>
        <begin position="1"/>
        <end position="39"/>
    </location>
</feature>
<dbReference type="Proteomes" id="UP000285301">
    <property type="component" value="Unassembled WGS sequence"/>
</dbReference>
<keyword evidence="2" id="KW-0808">Transferase</keyword>
<evidence type="ECO:0000256" key="5">
    <source>
        <dbReference type="ARBA" id="ARBA00022759"/>
    </source>
</evidence>
<keyword evidence="3" id="KW-0548">Nucleotidyltransferase</keyword>
<gene>
    <name evidence="8" type="ORF">B4U79_10624</name>
</gene>
<keyword evidence="5" id="KW-0255">Endonuclease</keyword>
<dbReference type="InterPro" id="IPR001584">
    <property type="entry name" value="Integrase_cat-core"/>
</dbReference>
<reference evidence="8 9" key="1">
    <citation type="journal article" date="2018" name="Gigascience">
        <title>Genomes of trombidid mites reveal novel predicted allergens and laterally-transferred genes associated with secondary metabolism.</title>
        <authorList>
            <person name="Dong X."/>
            <person name="Chaisiri K."/>
            <person name="Xia D."/>
            <person name="Armstrong S.D."/>
            <person name="Fang Y."/>
            <person name="Donnelly M.J."/>
            <person name="Kadowaki T."/>
            <person name="McGarry J.W."/>
            <person name="Darby A.C."/>
            <person name="Makepeace B.L."/>
        </authorList>
    </citation>
    <scope>NUCLEOTIDE SEQUENCE [LARGE SCALE GENOMIC DNA]</scope>
    <source>
        <strain evidence="8">UoL-WK</strain>
    </source>
</reference>
<dbReference type="STRING" id="1965070.A0A443QE47"/>
<keyword evidence="4" id="KW-0540">Nuclease</keyword>
<dbReference type="InterPro" id="IPR036397">
    <property type="entry name" value="RNaseH_sf"/>
</dbReference>
<dbReference type="PANTHER" id="PTHR37984:SF5">
    <property type="entry name" value="PROTEIN NYNRIN-LIKE"/>
    <property type="match status" value="1"/>
</dbReference>
<dbReference type="Gene3D" id="3.30.420.10">
    <property type="entry name" value="Ribonuclease H-like superfamily/Ribonuclease H"/>
    <property type="match status" value="1"/>
</dbReference>
<dbReference type="GO" id="GO:0015074">
    <property type="term" value="P:DNA integration"/>
    <property type="evidence" value="ECO:0007669"/>
    <property type="project" value="InterPro"/>
</dbReference>
<evidence type="ECO:0000259" key="7">
    <source>
        <dbReference type="PROSITE" id="PS50994"/>
    </source>
</evidence>
<evidence type="ECO:0000256" key="4">
    <source>
        <dbReference type="ARBA" id="ARBA00022722"/>
    </source>
</evidence>
<evidence type="ECO:0000256" key="2">
    <source>
        <dbReference type="ARBA" id="ARBA00022679"/>
    </source>
</evidence>
<dbReference type="Gene3D" id="1.10.340.70">
    <property type="match status" value="1"/>
</dbReference>
<dbReference type="GO" id="GO:0003676">
    <property type="term" value="F:nucleic acid binding"/>
    <property type="evidence" value="ECO:0007669"/>
    <property type="project" value="InterPro"/>
</dbReference>
<evidence type="ECO:0000256" key="6">
    <source>
        <dbReference type="SAM" id="MobiDB-lite"/>
    </source>
</evidence>
<dbReference type="SUPFAM" id="SSF50630">
    <property type="entry name" value="Acid proteases"/>
    <property type="match status" value="1"/>
</dbReference>
<comment type="caution">
    <text evidence="8">The sequence shown here is derived from an EMBL/GenBank/DDBJ whole genome shotgun (WGS) entry which is preliminary data.</text>
</comment>
<feature type="region of interest" description="Disordered" evidence="6">
    <location>
        <begin position="201"/>
        <end position="222"/>
    </location>
</feature>
<dbReference type="Pfam" id="PF00665">
    <property type="entry name" value="rve"/>
    <property type="match status" value="1"/>
</dbReference>
<dbReference type="AlphaFoldDB" id="A0A443QE47"/>
<dbReference type="SUPFAM" id="SSF53098">
    <property type="entry name" value="Ribonuclease H-like"/>
    <property type="match status" value="1"/>
</dbReference>
<feature type="domain" description="Integrase catalytic" evidence="7">
    <location>
        <begin position="456"/>
        <end position="616"/>
    </location>
</feature>
<name>A0A443QE47_9ACAR</name>
<dbReference type="GO" id="GO:0004519">
    <property type="term" value="F:endonuclease activity"/>
    <property type="evidence" value="ECO:0007669"/>
    <property type="project" value="UniProtKB-KW"/>
</dbReference>
<dbReference type="PANTHER" id="PTHR37984">
    <property type="entry name" value="PROTEIN CBG26694"/>
    <property type="match status" value="1"/>
</dbReference>
<feature type="compositionally biased region" description="Polar residues" evidence="6">
    <location>
        <begin position="202"/>
        <end position="214"/>
    </location>
</feature>
<dbReference type="EC" id="2.7.7.49" evidence="1"/>
<sequence>MPRNRQHTPTPPPSLTPESTQTLPAPILTQPTTGHQQLDKYEGKNDNVKIQTWLKLYEGAALEWFGDEVAPFIQTISWHDVKSRIIQRFGISTATPLIDAQRRFLRRGESIEDYYKDKMGLLRQTSLSEYEMVQQLTEGLPIEWKLTMTAARPLTPNAWVEVAQQTLVAVEKKNKKPHSPCRFCLQRGQTVYHWHSDCPFNTKRNTNKRSTPSEAPTRPQEDNEAFIDTGSTISVISQQMQHNLGLRIIPHSSILINQADGQTRSIGRTKANTSIKQVTHQCEFHVIKNFQYPILIGLDIGQQFGLKIDLKSRTASMTIVEQPLKTILTMKPTQSQQLKQLLQTHKNVFSQDGMDIGRISIAKHHIATIEHPPIQLRAYRRPQHEYDEIKRQKLLNKFHEDHGHPGKRKTIKLISNYYWWPDIIKDIKKHVESCKNCQLVKTRHTPRYGQYMTPDHDLQPNDLWGIDTIVMGPAANQTRHKYIQVIIDHFSRYAWAFPTATNSSAAIVTILNGLIKSGIKPKRILTDCHKNFSSNTLNQFLRKYNIRHSYSTPYHPQTNGIVEKVNGTIITKLRASLLDNPKRKWSTLLSDSIKAYNNTPHDITGFSPQFLYFGQEEIPSFASPNDIETARQIARQRTGEHQRKRKEVHDIKHNLSPFQVGDKVVREIPANHPSSNKLSPKFNGPYLIVKRITNVTYDIAENLSGDTKRAHASQLRKFIARQQTQQPGEDEATPQAPS</sequence>
<dbReference type="InterPro" id="IPR012337">
    <property type="entry name" value="RNaseH-like_sf"/>
</dbReference>
<dbReference type="Pfam" id="PF13975">
    <property type="entry name" value="gag-asp_proteas"/>
    <property type="match status" value="1"/>
</dbReference>
<proteinExistence type="predicted"/>
<dbReference type="PROSITE" id="PS50994">
    <property type="entry name" value="INTEGRASE"/>
    <property type="match status" value="1"/>
</dbReference>
<keyword evidence="9" id="KW-1185">Reference proteome</keyword>
<accession>A0A443QE47</accession>
<dbReference type="InterPro" id="IPR041588">
    <property type="entry name" value="Integrase_H2C2"/>
</dbReference>
<dbReference type="CDD" id="cd00303">
    <property type="entry name" value="retropepsin_like"/>
    <property type="match status" value="1"/>
</dbReference>
<evidence type="ECO:0000313" key="9">
    <source>
        <dbReference type="Proteomes" id="UP000285301"/>
    </source>
</evidence>
<dbReference type="Gene3D" id="2.40.70.10">
    <property type="entry name" value="Acid Proteases"/>
    <property type="match status" value="1"/>
</dbReference>
<dbReference type="InterPro" id="IPR050951">
    <property type="entry name" value="Retrovirus_Pol_polyprotein"/>
</dbReference>
<organism evidence="8 9">
    <name type="scientific">Dinothrombium tinctorium</name>
    <dbReference type="NCBI Taxonomy" id="1965070"/>
    <lineage>
        <taxon>Eukaryota</taxon>
        <taxon>Metazoa</taxon>
        <taxon>Ecdysozoa</taxon>
        <taxon>Arthropoda</taxon>
        <taxon>Chelicerata</taxon>
        <taxon>Arachnida</taxon>
        <taxon>Acari</taxon>
        <taxon>Acariformes</taxon>
        <taxon>Trombidiformes</taxon>
        <taxon>Prostigmata</taxon>
        <taxon>Anystina</taxon>
        <taxon>Parasitengona</taxon>
        <taxon>Trombidioidea</taxon>
        <taxon>Trombidiidae</taxon>
        <taxon>Dinothrombium</taxon>
    </lineage>
</organism>
<keyword evidence="5" id="KW-0378">Hydrolase</keyword>
<evidence type="ECO:0000256" key="1">
    <source>
        <dbReference type="ARBA" id="ARBA00012493"/>
    </source>
</evidence>
<evidence type="ECO:0000256" key="3">
    <source>
        <dbReference type="ARBA" id="ARBA00022695"/>
    </source>
</evidence>
<dbReference type="OrthoDB" id="441971at2759"/>
<evidence type="ECO:0000313" key="8">
    <source>
        <dbReference type="EMBL" id="RWS01282.1"/>
    </source>
</evidence>
<dbReference type="EMBL" id="NCKU01009495">
    <property type="protein sequence ID" value="RWS01282.1"/>
    <property type="molecule type" value="Genomic_DNA"/>
</dbReference>
<dbReference type="InterPro" id="IPR021109">
    <property type="entry name" value="Peptidase_aspartic_dom_sf"/>
</dbReference>